<proteinExistence type="inferred from homology"/>
<gene>
    <name evidence="3" type="ORF">METZ01_LOCUS300645</name>
</gene>
<feature type="non-terminal residue" evidence="3">
    <location>
        <position position="1"/>
    </location>
</feature>
<feature type="non-terminal residue" evidence="3">
    <location>
        <position position="241"/>
    </location>
</feature>
<dbReference type="SUPFAM" id="SSF51735">
    <property type="entry name" value="NAD(P)-binding Rossmann-fold domains"/>
    <property type="match status" value="1"/>
</dbReference>
<evidence type="ECO:0000313" key="3">
    <source>
        <dbReference type="EMBL" id="SVC47791.1"/>
    </source>
</evidence>
<dbReference type="EMBL" id="UINC01093396">
    <property type="protein sequence ID" value="SVC47791.1"/>
    <property type="molecule type" value="Genomic_DNA"/>
</dbReference>
<dbReference type="InterPro" id="IPR001509">
    <property type="entry name" value="Epimerase_deHydtase"/>
</dbReference>
<accession>A0A382MKG5</accession>
<dbReference type="Gene3D" id="3.40.50.720">
    <property type="entry name" value="NAD(P)-binding Rossmann-like Domain"/>
    <property type="match status" value="1"/>
</dbReference>
<sequence length="241" mass="27126">VKVLLVGGSGHVGTMTIPYMKPDHQFRILDLSPPKDPSVDYIEGSVTDPNIVQQALKGMDTFVYMVMRRPTSDNSSVANFDDIIANHEVNVMGLHILLHAAKAEGIQHGVYTSTFTVHERTRNYFPAEEKVPLDNPGVYGLSKGFGEQVCQYFCREHKMSIIALRITGPSTRQQWRERRTQPKSNPVHIWWTDEEDLAMAYLSAISVSHTGFNAVFIAGDEEQQEINLSKAKLILGWEPRT</sequence>
<reference evidence="3" key="1">
    <citation type="submission" date="2018-05" db="EMBL/GenBank/DDBJ databases">
        <authorList>
            <person name="Lanie J.A."/>
            <person name="Ng W.-L."/>
            <person name="Kazmierczak K.M."/>
            <person name="Andrzejewski T.M."/>
            <person name="Davidsen T.M."/>
            <person name="Wayne K.J."/>
            <person name="Tettelin H."/>
            <person name="Glass J.I."/>
            <person name="Rusch D."/>
            <person name="Podicherti R."/>
            <person name="Tsui H.-C.T."/>
            <person name="Winkler M.E."/>
        </authorList>
    </citation>
    <scope>NUCLEOTIDE SEQUENCE</scope>
</reference>
<evidence type="ECO:0000259" key="2">
    <source>
        <dbReference type="Pfam" id="PF01370"/>
    </source>
</evidence>
<comment type="similarity">
    <text evidence="1">Belongs to the NAD(P)-dependent epimerase/dehydratase family.</text>
</comment>
<evidence type="ECO:0000256" key="1">
    <source>
        <dbReference type="ARBA" id="ARBA00007637"/>
    </source>
</evidence>
<protein>
    <recommendedName>
        <fullName evidence="2">NAD-dependent epimerase/dehydratase domain-containing protein</fullName>
    </recommendedName>
</protein>
<dbReference type="Pfam" id="PF01370">
    <property type="entry name" value="Epimerase"/>
    <property type="match status" value="1"/>
</dbReference>
<organism evidence="3">
    <name type="scientific">marine metagenome</name>
    <dbReference type="NCBI Taxonomy" id="408172"/>
    <lineage>
        <taxon>unclassified sequences</taxon>
        <taxon>metagenomes</taxon>
        <taxon>ecological metagenomes</taxon>
    </lineage>
</organism>
<dbReference type="InterPro" id="IPR036291">
    <property type="entry name" value="NAD(P)-bd_dom_sf"/>
</dbReference>
<dbReference type="PANTHER" id="PTHR43000">
    <property type="entry name" value="DTDP-D-GLUCOSE 4,6-DEHYDRATASE-RELATED"/>
    <property type="match status" value="1"/>
</dbReference>
<name>A0A382MKG5_9ZZZZ</name>
<dbReference type="AlphaFoldDB" id="A0A382MKG5"/>
<feature type="domain" description="NAD-dependent epimerase/dehydratase" evidence="2">
    <location>
        <begin position="3"/>
        <end position="167"/>
    </location>
</feature>